<evidence type="ECO:0000313" key="1">
    <source>
        <dbReference type="EMBL" id="QAY60968.1"/>
    </source>
</evidence>
<organism evidence="1 2">
    <name type="scientific">Microbacterium protaetiae</name>
    <dbReference type="NCBI Taxonomy" id="2509458"/>
    <lineage>
        <taxon>Bacteria</taxon>
        <taxon>Bacillati</taxon>
        <taxon>Actinomycetota</taxon>
        <taxon>Actinomycetes</taxon>
        <taxon>Micrococcales</taxon>
        <taxon>Microbacteriaceae</taxon>
        <taxon>Microbacterium</taxon>
    </lineage>
</organism>
<reference evidence="1 2" key="1">
    <citation type="submission" date="2019-01" db="EMBL/GenBank/DDBJ databases">
        <title>Genome sequencing of strain DFW100M-13.</title>
        <authorList>
            <person name="Heo J."/>
            <person name="Kim S.-J."/>
            <person name="Kim J.-S."/>
            <person name="Hong S.-B."/>
            <person name="Kwon S.-W."/>
        </authorList>
    </citation>
    <scope>NUCLEOTIDE SEQUENCE [LARGE SCALE GENOMIC DNA]</scope>
    <source>
        <strain evidence="1 2">DFW100M-13</strain>
    </source>
</reference>
<gene>
    <name evidence="1" type="ORF">ET475_13860</name>
</gene>
<keyword evidence="2" id="KW-1185">Reference proteome</keyword>
<dbReference type="EMBL" id="CP035494">
    <property type="protein sequence ID" value="QAY60968.1"/>
    <property type="molecule type" value="Genomic_DNA"/>
</dbReference>
<dbReference type="KEGG" id="mprt:ET475_13860"/>
<sequence>MYIDPMWTITHHQAEIQRAMVEAERRRVAAERRAAAKAEVPLRKSSDRTPILRLFRKTVES</sequence>
<evidence type="ECO:0000313" key="2">
    <source>
        <dbReference type="Proteomes" id="UP000293995"/>
    </source>
</evidence>
<protein>
    <submittedName>
        <fullName evidence="1">Uncharacterized protein</fullName>
    </submittedName>
</protein>
<accession>A0A4P6ESL3</accession>
<dbReference type="AlphaFoldDB" id="A0A4P6ESL3"/>
<proteinExistence type="predicted"/>
<dbReference type="Proteomes" id="UP000293995">
    <property type="component" value="Chromosome"/>
</dbReference>
<name>A0A4P6ESL3_9MICO</name>
<dbReference type="RefSeq" id="WP_129391466.1">
    <property type="nucleotide sequence ID" value="NZ_CP035494.1"/>
</dbReference>